<gene>
    <name evidence="4" type="ORF">IRJ41_004692</name>
</gene>
<dbReference type="PANTHER" id="PTHR21063">
    <property type="entry name" value="LFA-3"/>
    <property type="match status" value="1"/>
</dbReference>
<evidence type="ECO:0000256" key="1">
    <source>
        <dbReference type="SAM" id="MobiDB-lite"/>
    </source>
</evidence>
<protein>
    <recommendedName>
        <fullName evidence="3">Ig-like domain-containing protein</fullName>
    </recommendedName>
</protein>
<dbReference type="InterPro" id="IPR013106">
    <property type="entry name" value="Ig_V-set"/>
</dbReference>
<feature type="compositionally biased region" description="Basic and acidic residues" evidence="1">
    <location>
        <begin position="361"/>
        <end position="372"/>
    </location>
</feature>
<feature type="region of interest" description="Disordered" evidence="1">
    <location>
        <begin position="321"/>
        <end position="376"/>
    </location>
</feature>
<accession>A0A9W7T619</accession>
<dbReference type="Proteomes" id="UP001059041">
    <property type="component" value="Linkage Group LG25"/>
</dbReference>
<comment type="caution">
    <text evidence="4">The sequence shown here is derived from an EMBL/GenBank/DDBJ whole genome shotgun (WGS) entry which is preliminary data.</text>
</comment>
<organism evidence="4 5">
    <name type="scientific">Triplophysa rosa</name>
    <name type="common">Cave loach</name>
    <dbReference type="NCBI Taxonomy" id="992332"/>
    <lineage>
        <taxon>Eukaryota</taxon>
        <taxon>Metazoa</taxon>
        <taxon>Chordata</taxon>
        <taxon>Craniata</taxon>
        <taxon>Vertebrata</taxon>
        <taxon>Euteleostomi</taxon>
        <taxon>Actinopterygii</taxon>
        <taxon>Neopterygii</taxon>
        <taxon>Teleostei</taxon>
        <taxon>Ostariophysi</taxon>
        <taxon>Cypriniformes</taxon>
        <taxon>Nemacheilidae</taxon>
        <taxon>Triplophysa</taxon>
    </lineage>
</organism>
<feature type="compositionally biased region" description="Polar residues" evidence="1">
    <location>
        <begin position="347"/>
        <end position="360"/>
    </location>
</feature>
<dbReference type="AlphaFoldDB" id="A0A9W7T619"/>
<keyword evidence="5" id="KW-1185">Reference proteome</keyword>
<keyword evidence="2" id="KW-1133">Transmembrane helix</keyword>
<dbReference type="Gene3D" id="2.60.40.10">
    <property type="entry name" value="Immunoglobulins"/>
    <property type="match status" value="3"/>
</dbReference>
<dbReference type="PROSITE" id="PS50835">
    <property type="entry name" value="IG_LIKE"/>
    <property type="match status" value="1"/>
</dbReference>
<sequence>MSIPLLHTQILRKVFNVTLSVMEGESPTLKSGIREIQRDDLTVWTFGDTRIALMNKEPGKISLFDGDDGMFRNKLHLNNQTGDLTITNITTEHTGFYQLEIISSGVLSKRFTVTVSAYLPVPIVTKVSTQNSSLISKCVLLCSVMNVTHVSLSWYKGKSLLSSISVSDLNIRLSLPLEVEYQDTNTYRCVVNNPITNHTQHLNITHVCGIIPPVHGLHPGYIVLMCVIATALAVVGVYCQSKSGKAKHNGHPDVPNGHIQLPNYRCQMEYLVGLIDIESDDLGPVSEQCCARTYLLSKPNEEDVPQRYPNNEDEVDLHSDAQGEISEQENCSTCSSIPWKEYMPNDGTETSIETDSQSNRINEDQQNDDRNIENQQNDDVFVVATDAIRNLTVKEGQSVTLSADVTTIEEDDVILWTFAESTECNQTVEFKSIAGRTKANEWEYLCGYERFRDRLQLDNQTGSLTITNVRCVDAGLYKLCMPRMKTWKTFIVAVKPKIQRRNTVE</sequence>
<keyword evidence="2" id="KW-0812">Transmembrane</keyword>
<evidence type="ECO:0000313" key="4">
    <source>
        <dbReference type="EMBL" id="KAI7790931.1"/>
    </source>
</evidence>
<feature type="domain" description="Ig-like" evidence="3">
    <location>
        <begin position="122"/>
        <end position="205"/>
    </location>
</feature>
<dbReference type="InterPro" id="IPR036179">
    <property type="entry name" value="Ig-like_dom_sf"/>
</dbReference>
<proteinExistence type="predicted"/>
<keyword evidence="2" id="KW-0472">Membrane</keyword>
<evidence type="ECO:0000256" key="2">
    <source>
        <dbReference type="SAM" id="Phobius"/>
    </source>
</evidence>
<dbReference type="InterPro" id="IPR003599">
    <property type="entry name" value="Ig_sub"/>
</dbReference>
<evidence type="ECO:0000259" key="3">
    <source>
        <dbReference type="PROSITE" id="PS50835"/>
    </source>
</evidence>
<name>A0A9W7T619_TRIRA</name>
<dbReference type="SMART" id="SM00409">
    <property type="entry name" value="IG"/>
    <property type="match status" value="2"/>
</dbReference>
<dbReference type="InterPro" id="IPR013783">
    <property type="entry name" value="Ig-like_fold"/>
</dbReference>
<dbReference type="SUPFAM" id="SSF48726">
    <property type="entry name" value="Immunoglobulin"/>
    <property type="match status" value="3"/>
</dbReference>
<reference evidence="4" key="1">
    <citation type="submission" date="2021-02" db="EMBL/GenBank/DDBJ databases">
        <title>Comparative genomics reveals that relaxation of natural selection precedes convergent phenotypic evolution of cavefish.</title>
        <authorList>
            <person name="Peng Z."/>
        </authorList>
    </citation>
    <scope>NUCLEOTIDE SEQUENCE</scope>
    <source>
        <tissue evidence="4">Muscle</tissue>
    </source>
</reference>
<dbReference type="EMBL" id="JAFHDT010000025">
    <property type="protein sequence ID" value="KAI7790931.1"/>
    <property type="molecule type" value="Genomic_DNA"/>
</dbReference>
<feature type="transmembrane region" description="Helical" evidence="2">
    <location>
        <begin position="220"/>
        <end position="239"/>
    </location>
</feature>
<dbReference type="Pfam" id="PF07686">
    <property type="entry name" value="V-set"/>
    <property type="match status" value="1"/>
</dbReference>
<dbReference type="InterPro" id="IPR007110">
    <property type="entry name" value="Ig-like_dom"/>
</dbReference>
<dbReference type="PANTHER" id="PTHR21063:SF4">
    <property type="entry name" value="CD48 ANTIGEN-RELATED"/>
    <property type="match status" value="1"/>
</dbReference>
<evidence type="ECO:0000313" key="5">
    <source>
        <dbReference type="Proteomes" id="UP001059041"/>
    </source>
</evidence>